<keyword evidence="6" id="KW-0282">Flagellum</keyword>
<comment type="subcellular location">
    <subcellularLocation>
        <location evidence="1 4">Bacterial flagellum basal body</location>
    </subcellularLocation>
</comment>
<proteinExistence type="inferred from homology"/>
<comment type="caution">
    <text evidence="6">The sequence shown here is derived from an EMBL/GenBank/DDBJ whole genome shotgun (WGS) entry which is preliminary data.</text>
</comment>
<evidence type="ECO:0000256" key="3">
    <source>
        <dbReference type="ARBA" id="ARBA00023143"/>
    </source>
</evidence>
<evidence type="ECO:0000256" key="2">
    <source>
        <dbReference type="ARBA" id="ARBA00009272"/>
    </source>
</evidence>
<gene>
    <name evidence="4 6" type="primary">fliE</name>
    <name evidence="6" type="ORF">AN618_09760</name>
</gene>
<evidence type="ECO:0000256" key="5">
    <source>
        <dbReference type="NCBIfam" id="TIGR00205"/>
    </source>
</evidence>
<dbReference type="NCBIfam" id="TIGR00205">
    <property type="entry name" value="fliE"/>
    <property type="match status" value="1"/>
</dbReference>
<evidence type="ECO:0000313" key="6">
    <source>
        <dbReference type="EMBL" id="KXG77606.1"/>
    </source>
</evidence>
<evidence type="ECO:0000256" key="4">
    <source>
        <dbReference type="HAMAP-Rule" id="MF_00724"/>
    </source>
</evidence>
<dbReference type="HAMAP" id="MF_00724">
    <property type="entry name" value="FliE"/>
    <property type="match status" value="1"/>
</dbReference>
<sequence>MLVGRIGESTGNLYAQPTDSKSNNSFSELLKKAFETINGYQKNYDDVLRKMLAGEDVSVHEIMIAAEKAKLSLDLAIQVRNKALEAYQEIMRMQI</sequence>
<dbReference type="FunCoup" id="A0A140LAN1">
    <property type="interactions" value="69"/>
</dbReference>
<comment type="similarity">
    <text evidence="2 4">Belongs to the FliE family.</text>
</comment>
<dbReference type="PATRIC" id="fig|520764.3.peg.1013"/>
<dbReference type="EMBL" id="LOED01000009">
    <property type="protein sequence ID" value="KXG77606.1"/>
    <property type="molecule type" value="Genomic_DNA"/>
</dbReference>
<dbReference type="Pfam" id="PF02049">
    <property type="entry name" value="FliE"/>
    <property type="match status" value="1"/>
</dbReference>
<evidence type="ECO:0000313" key="7">
    <source>
        <dbReference type="Proteomes" id="UP000070427"/>
    </source>
</evidence>
<dbReference type="RefSeq" id="WP_066352750.1">
    <property type="nucleotide sequence ID" value="NZ_LOED01000009.1"/>
</dbReference>
<dbReference type="InterPro" id="IPR001624">
    <property type="entry name" value="FliE"/>
</dbReference>
<accession>A0A140LAN1</accession>
<reference evidence="6 7" key="1">
    <citation type="submission" date="2015-12" db="EMBL/GenBank/DDBJ databases">
        <title>Draft genome sequnece of Fervidicola ferrireducens strain Y170.</title>
        <authorList>
            <person name="Patel B.K."/>
        </authorList>
    </citation>
    <scope>NUCLEOTIDE SEQUENCE [LARGE SCALE GENOMIC DNA]</scope>
    <source>
        <strain evidence="6 7">Y170</strain>
    </source>
</reference>
<dbReference type="AlphaFoldDB" id="A0A140LAN1"/>
<organism evidence="6 7">
    <name type="scientific">Fervidicola ferrireducens</name>
    <dbReference type="NCBI Taxonomy" id="520764"/>
    <lineage>
        <taxon>Bacteria</taxon>
        <taxon>Bacillati</taxon>
        <taxon>Bacillota</taxon>
        <taxon>Clostridia</taxon>
        <taxon>Thermosediminibacterales</taxon>
        <taxon>Thermosediminibacteraceae</taxon>
        <taxon>Fervidicola</taxon>
    </lineage>
</organism>
<dbReference type="PRINTS" id="PR01006">
    <property type="entry name" value="FLGHOOKFLIE"/>
</dbReference>
<keyword evidence="6" id="KW-0966">Cell projection</keyword>
<name>A0A140LAN1_9FIRM</name>
<dbReference type="GO" id="GO:0005198">
    <property type="term" value="F:structural molecule activity"/>
    <property type="evidence" value="ECO:0007669"/>
    <property type="project" value="UniProtKB-UniRule"/>
</dbReference>
<dbReference type="STRING" id="520764.AN618_09760"/>
<protein>
    <recommendedName>
        <fullName evidence="4 5">Flagellar hook-basal body complex protein FliE</fullName>
    </recommendedName>
</protein>
<dbReference type="InParanoid" id="A0A140LAN1"/>
<keyword evidence="7" id="KW-1185">Reference proteome</keyword>
<keyword evidence="6" id="KW-0969">Cilium</keyword>
<dbReference type="PANTHER" id="PTHR34653:SF1">
    <property type="entry name" value="FLAGELLAR HOOK-BASAL BODY COMPLEX PROTEIN FLIE"/>
    <property type="match status" value="1"/>
</dbReference>
<dbReference type="GO" id="GO:0003774">
    <property type="term" value="F:cytoskeletal motor activity"/>
    <property type="evidence" value="ECO:0007669"/>
    <property type="project" value="InterPro"/>
</dbReference>
<keyword evidence="3 4" id="KW-0975">Bacterial flagellum</keyword>
<dbReference type="Proteomes" id="UP000070427">
    <property type="component" value="Unassembled WGS sequence"/>
</dbReference>
<evidence type="ECO:0000256" key="1">
    <source>
        <dbReference type="ARBA" id="ARBA00004117"/>
    </source>
</evidence>
<dbReference type="PANTHER" id="PTHR34653">
    <property type="match status" value="1"/>
</dbReference>
<dbReference type="GO" id="GO:0071973">
    <property type="term" value="P:bacterial-type flagellum-dependent cell motility"/>
    <property type="evidence" value="ECO:0007669"/>
    <property type="project" value="InterPro"/>
</dbReference>
<dbReference type="GO" id="GO:0009425">
    <property type="term" value="C:bacterial-type flagellum basal body"/>
    <property type="evidence" value="ECO:0007669"/>
    <property type="project" value="UniProtKB-SubCell"/>
</dbReference>